<dbReference type="EMBL" id="JBHSUC010000046">
    <property type="protein sequence ID" value="MFC6363655.1"/>
    <property type="molecule type" value="Genomic_DNA"/>
</dbReference>
<proteinExistence type="predicted"/>
<organism evidence="1 2">
    <name type="scientific">Tatumella punctata</name>
    <dbReference type="NCBI Taxonomy" id="399969"/>
    <lineage>
        <taxon>Bacteria</taxon>
        <taxon>Pseudomonadati</taxon>
        <taxon>Pseudomonadota</taxon>
        <taxon>Gammaproteobacteria</taxon>
        <taxon>Enterobacterales</taxon>
        <taxon>Erwiniaceae</taxon>
        <taxon>Tatumella</taxon>
    </lineage>
</organism>
<sequence length="79" mass="9314">MSDDETGSEIRRRVYSGEYSRIRRVCHKKAVIREIHHRDAVILYRRILKNQCKKAILTDGLFVLLDAWQFPTLAWGDPT</sequence>
<name>A0ABW1VTQ7_9GAMM</name>
<gene>
    <name evidence="1" type="ORF">ACFP73_16520</name>
</gene>
<dbReference type="RefSeq" id="WP_385959945.1">
    <property type="nucleotide sequence ID" value="NZ_JBHSUC010000046.1"/>
</dbReference>
<evidence type="ECO:0000313" key="1">
    <source>
        <dbReference type="EMBL" id="MFC6363655.1"/>
    </source>
</evidence>
<comment type="caution">
    <text evidence="1">The sequence shown here is derived from an EMBL/GenBank/DDBJ whole genome shotgun (WGS) entry which is preliminary data.</text>
</comment>
<dbReference type="Proteomes" id="UP001596215">
    <property type="component" value="Unassembled WGS sequence"/>
</dbReference>
<feature type="non-terminal residue" evidence="1">
    <location>
        <position position="79"/>
    </location>
</feature>
<reference evidence="2" key="1">
    <citation type="journal article" date="2019" name="Int. J. Syst. Evol. Microbiol.">
        <title>The Global Catalogue of Microorganisms (GCM) 10K type strain sequencing project: providing services to taxonomists for standard genome sequencing and annotation.</title>
        <authorList>
            <consortium name="The Broad Institute Genomics Platform"/>
            <consortium name="The Broad Institute Genome Sequencing Center for Infectious Disease"/>
            <person name="Wu L."/>
            <person name="Ma J."/>
        </authorList>
    </citation>
    <scope>NUCLEOTIDE SEQUENCE [LARGE SCALE GENOMIC DNA]</scope>
    <source>
        <strain evidence="2">CGMCC 4.1530</strain>
    </source>
</reference>
<protein>
    <submittedName>
        <fullName evidence="1">Uncharacterized protein</fullName>
    </submittedName>
</protein>
<evidence type="ECO:0000313" key="2">
    <source>
        <dbReference type="Proteomes" id="UP001596215"/>
    </source>
</evidence>
<keyword evidence="2" id="KW-1185">Reference proteome</keyword>
<accession>A0ABW1VTQ7</accession>